<evidence type="ECO:0000313" key="1">
    <source>
        <dbReference type="EMBL" id="JAH95056.1"/>
    </source>
</evidence>
<organism evidence="1">
    <name type="scientific">Anguilla anguilla</name>
    <name type="common">European freshwater eel</name>
    <name type="synonym">Muraena anguilla</name>
    <dbReference type="NCBI Taxonomy" id="7936"/>
    <lineage>
        <taxon>Eukaryota</taxon>
        <taxon>Metazoa</taxon>
        <taxon>Chordata</taxon>
        <taxon>Craniata</taxon>
        <taxon>Vertebrata</taxon>
        <taxon>Euteleostomi</taxon>
        <taxon>Actinopterygii</taxon>
        <taxon>Neopterygii</taxon>
        <taxon>Teleostei</taxon>
        <taxon>Anguilliformes</taxon>
        <taxon>Anguillidae</taxon>
        <taxon>Anguilla</taxon>
    </lineage>
</organism>
<dbReference type="AlphaFoldDB" id="A0A0E9WXX3"/>
<proteinExistence type="predicted"/>
<sequence>MTEPFSVYQVHISMPREKQRKGLLVPLLVSEHCLSSVMYYIGSKHCRKMTNIQCSAESDTMFVALALYSSTLNLKFNSEYEANFNLRVFLTHIR</sequence>
<reference evidence="1" key="2">
    <citation type="journal article" date="2015" name="Fish Shellfish Immunol.">
        <title>Early steps in the European eel (Anguilla anguilla)-Vibrio vulnificus interaction in the gills: Role of the RtxA13 toxin.</title>
        <authorList>
            <person name="Callol A."/>
            <person name="Pajuelo D."/>
            <person name="Ebbesson L."/>
            <person name="Teles M."/>
            <person name="MacKenzie S."/>
            <person name="Amaro C."/>
        </authorList>
    </citation>
    <scope>NUCLEOTIDE SEQUENCE</scope>
</reference>
<accession>A0A0E9WXX3</accession>
<protein>
    <submittedName>
        <fullName evidence="1">Uncharacterized protein</fullName>
    </submittedName>
</protein>
<dbReference type="EMBL" id="GBXM01013521">
    <property type="protein sequence ID" value="JAH95056.1"/>
    <property type="molecule type" value="Transcribed_RNA"/>
</dbReference>
<name>A0A0E9WXX3_ANGAN</name>
<reference evidence="1" key="1">
    <citation type="submission" date="2014-11" db="EMBL/GenBank/DDBJ databases">
        <authorList>
            <person name="Amaro Gonzalez C."/>
        </authorList>
    </citation>
    <scope>NUCLEOTIDE SEQUENCE</scope>
</reference>